<name>A0A645CL35_9ZZZZ</name>
<sequence length="164" mass="18398">MAREHLAHAEQARQSILQLCQLNLQFTLTGLRPLRKNVEDQHRAVDDRQPQHQLQISKLDGGQLVVKHEDIRLARGGKQCELFRLAAADIGRSVYRAPALLLLGDDLDARGLAKLSKFAECIISVCGLNSRENRAVGLDLDDVIGVAQQPLVRLEDRVHELFLR</sequence>
<dbReference type="EMBL" id="VSSQ01028100">
    <property type="protein sequence ID" value="MPM77676.1"/>
    <property type="molecule type" value="Genomic_DNA"/>
</dbReference>
<dbReference type="AlphaFoldDB" id="A0A645CL35"/>
<proteinExistence type="predicted"/>
<protein>
    <submittedName>
        <fullName evidence="1">Uncharacterized protein</fullName>
    </submittedName>
</protein>
<evidence type="ECO:0000313" key="1">
    <source>
        <dbReference type="EMBL" id="MPM77676.1"/>
    </source>
</evidence>
<organism evidence="1">
    <name type="scientific">bioreactor metagenome</name>
    <dbReference type="NCBI Taxonomy" id="1076179"/>
    <lineage>
        <taxon>unclassified sequences</taxon>
        <taxon>metagenomes</taxon>
        <taxon>ecological metagenomes</taxon>
    </lineage>
</organism>
<comment type="caution">
    <text evidence="1">The sequence shown here is derived from an EMBL/GenBank/DDBJ whole genome shotgun (WGS) entry which is preliminary data.</text>
</comment>
<accession>A0A645CL35</accession>
<gene>
    <name evidence="1" type="ORF">SDC9_124684</name>
</gene>
<reference evidence="1" key="1">
    <citation type="submission" date="2019-08" db="EMBL/GenBank/DDBJ databases">
        <authorList>
            <person name="Kucharzyk K."/>
            <person name="Murdoch R.W."/>
            <person name="Higgins S."/>
            <person name="Loffler F."/>
        </authorList>
    </citation>
    <scope>NUCLEOTIDE SEQUENCE</scope>
</reference>